<dbReference type="AlphaFoldDB" id="A0AAW2Z641"/>
<organism evidence="1 2">
    <name type="scientific">Acrasis kona</name>
    <dbReference type="NCBI Taxonomy" id="1008807"/>
    <lineage>
        <taxon>Eukaryota</taxon>
        <taxon>Discoba</taxon>
        <taxon>Heterolobosea</taxon>
        <taxon>Tetramitia</taxon>
        <taxon>Eutetramitia</taxon>
        <taxon>Acrasidae</taxon>
        <taxon>Acrasis</taxon>
    </lineage>
</organism>
<name>A0AAW2Z641_9EUKA</name>
<gene>
    <name evidence="1" type="ORF">AKO1_005071</name>
</gene>
<reference evidence="1 2" key="1">
    <citation type="submission" date="2024-03" db="EMBL/GenBank/DDBJ databases">
        <title>The Acrasis kona genome and developmental transcriptomes reveal deep origins of eukaryotic multicellular pathways.</title>
        <authorList>
            <person name="Sheikh S."/>
            <person name="Fu C.-J."/>
            <person name="Brown M.W."/>
            <person name="Baldauf S.L."/>
        </authorList>
    </citation>
    <scope>NUCLEOTIDE SEQUENCE [LARGE SCALE GENOMIC DNA]</scope>
    <source>
        <strain evidence="1 2">ATCC MYA-3509</strain>
    </source>
</reference>
<evidence type="ECO:0000313" key="2">
    <source>
        <dbReference type="Proteomes" id="UP001431209"/>
    </source>
</evidence>
<sequence length="109" mass="12475">MSASERELLRLATGRWDIDNNQGQVSVIFEDNTLSGSINVLNHEGEIADIERIDPRNGKLHLIVEGSYDEEGQDGLLMLKPDRRDRTYIEGEFGIGDDEIEFEATRRRR</sequence>
<keyword evidence="2" id="KW-1185">Reference proteome</keyword>
<protein>
    <submittedName>
        <fullName evidence="1">Acacb</fullName>
    </submittedName>
</protein>
<dbReference type="Proteomes" id="UP001431209">
    <property type="component" value="Unassembled WGS sequence"/>
</dbReference>
<accession>A0AAW2Z641</accession>
<evidence type="ECO:0000313" key="1">
    <source>
        <dbReference type="EMBL" id="KAL0484395.1"/>
    </source>
</evidence>
<proteinExistence type="predicted"/>
<dbReference type="EMBL" id="JAOPGA020001037">
    <property type="protein sequence ID" value="KAL0484395.1"/>
    <property type="molecule type" value="Genomic_DNA"/>
</dbReference>
<comment type="caution">
    <text evidence="1">The sequence shown here is derived from an EMBL/GenBank/DDBJ whole genome shotgun (WGS) entry which is preliminary data.</text>
</comment>